<reference evidence="8" key="1">
    <citation type="submission" date="2016-10" db="EMBL/GenBank/DDBJ databases">
        <authorList>
            <person name="Varghese N."/>
            <person name="Submissions S."/>
        </authorList>
    </citation>
    <scope>NUCLEOTIDE SEQUENCE [LARGE SCALE GENOMIC DNA]</scope>
    <source>
        <strain evidence="8">CGMCC 1.9108</strain>
    </source>
</reference>
<dbReference type="EMBL" id="FMZV01000011">
    <property type="protein sequence ID" value="SDD85939.1"/>
    <property type="molecule type" value="Genomic_DNA"/>
</dbReference>
<evidence type="ECO:0000313" key="8">
    <source>
        <dbReference type="Proteomes" id="UP000199628"/>
    </source>
</evidence>
<proteinExistence type="predicted"/>
<evidence type="ECO:0000313" key="7">
    <source>
        <dbReference type="EMBL" id="SDD85939.1"/>
    </source>
</evidence>
<dbReference type="AlphaFoldDB" id="A0A1G6Y696"/>
<dbReference type="InterPro" id="IPR036909">
    <property type="entry name" value="Cyt_c-like_dom_sf"/>
</dbReference>
<name>A0A1G6Y696_9RHOB</name>
<dbReference type="GO" id="GO:0004130">
    <property type="term" value="F:cytochrome-c peroxidase activity"/>
    <property type="evidence" value="ECO:0007669"/>
    <property type="project" value="TreeGrafter"/>
</dbReference>
<gene>
    <name evidence="7" type="ORF">SAMN04488239_11154</name>
</gene>
<sequence length="480" mass="53182">MKRGVLIGGLVVLLSALTGGAIWTLISLGDRETAPGSGQFRSPTGPVLPSQQRSGDAEAGQHALLNAPYVSCGIPYNAYRRLNPDTAASERLIEREGRNADLPYALTSHVNEDGVEIISNNCLTCHAGRIDDEIIIGLGNEFADFTRDPSRLVLQTGNYVRGAAETKAWENWADRIDAIAPYVQTRTIGVNPAPNLTWALMSRLDPETLKWSDTPLIDPPPRDPLPISVPPWWGMRKKNAMFYTTIGRGEHARFMLLASMLCIDGTEDVAEIDAYAPDIHAFITSLKPPEFPYPVDGELAAEGEDIFLRECSACHGTYGDNETFPNRVYSVTEVGTDPAYATEATNGSRDRFYAWVARSPYGDTESANPAPGYIAPPLDGIWATAPYLHNGSVPDMKTLLSSNLRPKYWRHLREPREYDPEAMGWRFDVLSSGQEEEADPEARRLIYDTTLRGYGNQGHVYSDRLSERERSSLLEYLKTL</sequence>
<dbReference type="InterPro" id="IPR009056">
    <property type="entry name" value="Cyt_c-like_dom"/>
</dbReference>
<dbReference type="OrthoDB" id="417271at2"/>
<organism evidence="7 8">
    <name type="scientific">Ruegeria marina</name>
    <dbReference type="NCBI Taxonomy" id="639004"/>
    <lineage>
        <taxon>Bacteria</taxon>
        <taxon>Pseudomonadati</taxon>
        <taxon>Pseudomonadota</taxon>
        <taxon>Alphaproteobacteria</taxon>
        <taxon>Rhodobacterales</taxon>
        <taxon>Roseobacteraceae</taxon>
        <taxon>Ruegeria</taxon>
    </lineage>
</organism>
<evidence type="ECO:0000259" key="6">
    <source>
        <dbReference type="PROSITE" id="PS51007"/>
    </source>
</evidence>
<keyword evidence="1 4" id="KW-0349">Heme</keyword>
<protein>
    <recommendedName>
        <fullName evidence="6">Cytochrome c domain-containing protein</fullName>
    </recommendedName>
</protein>
<dbReference type="STRING" id="639004.SAMN04488239_11154"/>
<evidence type="ECO:0000256" key="5">
    <source>
        <dbReference type="SAM" id="MobiDB-lite"/>
    </source>
</evidence>
<evidence type="ECO:0000256" key="4">
    <source>
        <dbReference type="PROSITE-ProRule" id="PRU00433"/>
    </source>
</evidence>
<dbReference type="Gene3D" id="1.10.760.10">
    <property type="entry name" value="Cytochrome c-like domain"/>
    <property type="match status" value="1"/>
</dbReference>
<dbReference type="PANTHER" id="PTHR30600">
    <property type="entry name" value="CYTOCHROME C PEROXIDASE-RELATED"/>
    <property type="match status" value="1"/>
</dbReference>
<accession>A0A1G6Y696</accession>
<keyword evidence="8" id="KW-1185">Reference proteome</keyword>
<evidence type="ECO:0000256" key="2">
    <source>
        <dbReference type="ARBA" id="ARBA00022723"/>
    </source>
</evidence>
<dbReference type="GO" id="GO:0009055">
    <property type="term" value="F:electron transfer activity"/>
    <property type="evidence" value="ECO:0007669"/>
    <property type="project" value="InterPro"/>
</dbReference>
<evidence type="ECO:0000256" key="1">
    <source>
        <dbReference type="ARBA" id="ARBA00022617"/>
    </source>
</evidence>
<dbReference type="RefSeq" id="WP_143028571.1">
    <property type="nucleotide sequence ID" value="NZ_FMZV01000011.1"/>
</dbReference>
<dbReference type="PANTHER" id="PTHR30600:SF9">
    <property type="entry name" value="BLR7738 PROTEIN"/>
    <property type="match status" value="1"/>
</dbReference>
<feature type="region of interest" description="Disordered" evidence="5">
    <location>
        <begin position="34"/>
        <end position="57"/>
    </location>
</feature>
<keyword evidence="3 4" id="KW-0408">Iron</keyword>
<evidence type="ECO:0000256" key="3">
    <source>
        <dbReference type="ARBA" id="ARBA00023004"/>
    </source>
</evidence>
<dbReference type="Proteomes" id="UP000199628">
    <property type="component" value="Unassembled WGS sequence"/>
</dbReference>
<keyword evidence="2 4" id="KW-0479">Metal-binding</keyword>
<dbReference type="InterPro" id="IPR051395">
    <property type="entry name" value="Cytochrome_c_Peroxidase/MauG"/>
</dbReference>
<dbReference type="Pfam" id="PF21419">
    <property type="entry name" value="RoxA-like_Cyt-c"/>
    <property type="match status" value="1"/>
</dbReference>
<dbReference type="PROSITE" id="PS51007">
    <property type="entry name" value="CYTC"/>
    <property type="match status" value="1"/>
</dbReference>
<feature type="domain" description="Cytochrome c" evidence="6">
    <location>
        <begin position="298"/>
        <end position="480"/>
    </location>
</feature>
<dbReference type="GO" id="GO:0046872">
    <property type="term" value="F:metal ion binding"/>
    <property type="evidence" value="ECO:0007669"/>
    <property type="project" value="UniProtKB-KW"/>
</dbReference>
<dbReference type="GO" id="GO:0020037">
    <property type="term" value="F:heme binding"/>
    <property type="evidence" value="ECO:0007669"/>
    <property type="project" value="InterPro"/>
</dbReference>
<dbReference type="SUPFAM" id="SSF46626">
    <property type="entry name" value="Cytochrome c"/>
    <property type="match status" value="1"/>
</dbReference>